<keyword evidence="2" id="KW-0812">Transmembrane</keyword>
<keyword evidence="2" id="KW-1133">Transmembrane helix</keyword>
<feature type="region of interest" description="Disordered" evidence="1">
    <location>
        <begin position="1"/>
        <end position="25"/>
    </location>
</feature>
<gene>
    <name evidence="3" type="ORF">PG991_005466</name>
</gene>
<dbReference type="Proteomes" id="UP001396898">
    <property type="component" value="Unassembled WGS sequence"/>
</dbReference>
<evidence type="ECO:0000256" key="1">
    <source>
        <dbReference type="SAM" id="MobiDB-lite"/>
    </source>
</evidence>
<organism evidence="3 4">
    <name type="scientific">Apiospora marii</name>
    <dbReference type="NCBI Taxonomy" id="335849"/>
    <lineage>
        <taxon>Eukaryota</taxon>
        <taxon>Fungi</taxon>
        <taxon>Dikarya</taxon>
        <taxon>Ascomycota</taxon>
        <taxon>Pezizomycotina</taxon>
        <taxon>Sordariomycetes</taxon>
        <taxon>Xylariomycetidae</taxon>
        <taxon>Amphisphaeriales</taxon>
        <taxon>Apiosporaceae</taxon>
        <taxon>Apiospora</taxon>
    </lineage>
</organism>
<evidence type="ECO:0000313" key="3">
    <source>
        <dbReference type="EMBL" id="KAK8028410.1"/>
    </source>
</evidence>
<keyword evidence="2" id="KW-0472">Membrane</keyword>
<accession>A0ABR1SAJ1</accession>
<proteinExistence type="predicted"/>
<feature type="transmembrane region" description="Helical" evidence="2">
    <location>
        <begin position="74"/>
        <end position="94"/>
    </location>
</feature>
<reference evidence="3 4" key="1">
    <citation type="submission" date="2023-01" db="EMBL/GenBank/DDBJ databases">
        <title>Analysis of 21 Apiospora genomes using comparative genomics revels a genus with tremendous synthesis potential of carbohydrate active enzymes and secondary metabolites.</title>
        <authorList>
            <person name="Sorensen T."/>
        </authorList>
    </citation>
    <scope>NUCLEOTIDE SEQUENCE [LARGE SCALE GENOMIC DNA]</scope>
    <source>
        <strain evidence="3 4">CBS 20057</strain>
    </source>
</reference>
<name>A0ABR1SAJ1_9PEZI</name>
<keyword evidence="4" id="KW-1185">Reference proteome</keyword>
<protein>
    <submittedName>
        <fullName evidence="3">Uncharacterized protein</fullName>
    </submittedName>
</protein>
<evidence type="ECO:0000256" key="2">
    <source>
        <dbReference type="SAM" id="Phobius"/>
    </source>
</evidence>
<comment type="caution">
    <text evidence="3">The sequence shown here is derived from an EMBL/GenBank/DDBJ whole genome shotgun (WGS) entry which is preliminary data.</text>
</comment>
<evidence type="ECO:0000313" key="4">
    <source>
        <dbReference type="Proteomes" id="UP001396898"/>
    </source>
</evidence>
<feature type="compositionally biased region" description="Polar residues" evidence="1">
    <location>
        <begin position="1"/>
        <end position="12"/>
    </location>
</feature>
<dbReference type="EMBL" id="JAQQWI010000007">
    <property type="protein sequence ID" value="KAK8028410.1"/>
    <property type="molecule type" value="Genomic_DNA"/>
</dbReference>
<sequence length="121" mass="13564">MGRHICTQSSRQCPLDRAQEKPAKRRLSISQLPRLGSLKSTETIDLESLDPKLRKVAKKLAKKAVKGAWNGAKVSAKLIFIAPYLPVVLFLVLFDSLKHEVDEFPGKEDVNYLSDWSTSTL</sequence>